<name>A0A3M7RSM3_BRAPC</name>
<organism evidence="1 2">
    <name type="scientific">Brachionus plicatilis</name>
    <name type="common">Marine rotifer</name>
    <name type="synonym">Brachionus muelleri</name>
    <dbReference type="NCBI Taxonomy" id="10195"/>
    <lineage>
        <taxon>Eukaryota</taxon>
        <taxon>Metazoa</taxon>
        <taxon>Spiralia</taxon>
        <taxon>Gnathifera</taxon>
        <taxon>Rotifera</taxon>
        <taxon>Eurotatoria</taxon>
        <taxon>Monogononta</taxon>
        <taxon>Pseudotrocha</taxon>
        <taxon>Ploima</taxon>
        <taxon>Brachionidae</taxon>
        <taxon>Brachionus</taxon>
    </lineage>
</organism>
<keyword evidence="2" id="KW-1185">Reference proteome</keyword>
<proteinExistence type="predicted"/>
<dbReference type="Proteomes" id="UP000276133">
    <property type="component" value="Unassembled WGS sequence"/>
</dbReference>
<sequence length="64" mass="7343">MSPDCTIQTVEVILAVLGKNSATPRGFYIYKNKYFFYNGCIVKKIFAMFTDLYMRLGGVSKLYL</sequence>
<dbReference type="EMBL" id="REGN01002713">
    <property type="protein sequence ID" value="RNA26561.1"/>
    <property type="molecule type" value="Genomic_DNA"/>
</dbReference>
<evidence type="ECO:0000313" key="2">
    <source>
        <dbReference type="Proteomes" id="UP000276133"/>
    </source>
</evidence>
<comment type="caution">
    <text evidence="1">The sequence shown here is derived from an EMBL/GenBank/DDBJ whole genome shotgun (WGS) entry which is preliminary data.</text>
</comment>
<accession>A0A3M7RSM3</accession>
<gene>
    <name evidence="1" type="ORF">BpHYR1_044331</name>
</gene>
<evidence type="ECO:0000313" key="1">
    <source>
        <dbReference type="EMBL" id="RNA26561.1"/>
    </source>
</evidence>
<reference evidence="1 2" key="1">
    <citation type="journal article" date="2018" name="Sci. Rep.">
        <title>Genomic signatures of local adaptation to the degree of environmental predictability in rotifers.</title>
        <authorList>
            <person name="Franch-Gras L."/>
            <person name="Hahn C."/>
            <person name="Garcia-Roger E.M."/>
            <person name="Carmona M.J."/>
            <person name="Serra M."/>
            <person name="Gomez A."/>
        </authorList>
    </citation>
    <scope>NUCLEOTIDE SEQUENCE [LARGE SCALE GENOMIC DNA]</scope>
    <source>
        <strain evidence="1">HYR1</strain>
    </source>
</reference>
<dbReference type="AlphaFoldDB" id="A0A3M7RSM3"/>
<protein>
    <submittedName>
        <fullName evidence="1">Uncharacterized protein</fullName>
    </submittedName>
</protein>